<organism evidence="1 2">
    <name type="scientific">Nicotiana attenuata</name>
    <name type="common">Coyote tobacco</name>
    <dbReference type="NCBI Taxonomy" id="49451"/>
    <lineage>
        <taxon>Eukaryota</taxon>
        <taxon>Viridiplantae</taxon>
        <taxon>Streptophyta</taxon>
        <taxon>Embryophyta</taxon>
        <taxon>Tracheophyta</taxon>
        <taxon>Spermatophyta</taxon>
        <taxon>Magnoliopsida</taxon>
        <taxon>eudicotyledons</taxon>
        <taxon>Gunneridae</taxon>
        <taxon>Pentapetalae</taxon>
        <taxon>asterids</taxon>
        <taxon>lamiids</taxon>
        <taxon>Solanales</taxon>
        <taxon>Solanaceae</taxon>
        <taxon>Nicotianoideae</taxon>
        <taxon>Nicotianeae</taxon>
        <taxon>Nicotiana</taxon>
    </lineage>
</organism>
<dbReference type="STRING" id="49451.A0A1J6KDQ0"/>
<proteinExistence type="predicted"/>
<reference evidence="1" key="1">
    <citation type="submission" date="2016-11" db="EMBL/GenBank/DDBJ databases">
        <title>The genome of Nicotiana attenuata.</title>
        <authorList>
            <person name="Xu S."/>
            <person name="Brockmoeller T."/>
            <person name="Gaquerel E."/>
            <person name="Navarro A."/>
            <person name="Kuhl H."/>
            <person name="Gase K."/>
            <person name="Ling Z."/>
            <person name="Zhou W."/>
            <person name="Kreitzer C."/>
            <person name="Stanke M."/>
            <person name="Tang H."/>
            <person name="Lyons E."/>
            <person name="Pandey P."/>
            <person name="Pandey S.P."/>
            <person name="Timmermann B."/>
            <person name="Baldwin I.T."/>
        </authorList>
    </citation>
    <scope>NUCLEOTIDE SEQUENCE [LARGE SCALE GENOMIC DNA]</scope>
    <source>
        <strain evidence="1">UT</strain>
    </source>
</reference>
<dbReference type="EMBL" id="MJEQ01002139">
    <property type="protein sequence ID" value="OIT28194.1"/>
    <property type="molecule type" value="Genomic_DNA"/>
</dbReference>
<evidence type="ECO:0008006" key="3">
    <source>
        <dbReference type="Google" id="ProtNLM"/>
    </source>
</evidence>
<comment type="caution">
    <text evidence="1">The sequence shown here is derived from an EMBL/GenBank/DDBJ whole genome shotgun (WGS) entry which is preliminary data.</text>
</comment>
<evidence type="ECO:0000313" key="1">
    <source>
        <dbReference type="EMBL" id="OIT28194.1"/>
    </source>
</evidence>
<name>A0A1J6KDQ0_NICAT</name>
<dbReference type="AlphaFoldDB" id="A0A1J6KDQ0"/>
<dbReference type="Gramene" id="OIT28194">
    <property type="protein sequence ID" value="OIT28194"/>
    <property type="gene ID" value="A4A49_19287"/>
</dbReference>
<protein>
    <recommendedName>
        <fullName evidence="3">SnoaL-like domain-containing protein</fullName>
    </recommendedName>
</protein>
<keyword evidence="2" id="KW-1185">Reference proteome</keyword>
<dbReference type="OMA" id="WWDKKPI"/>
<dbReference type="InterPro" id="IPR032710">
    <property type="entry name" value="NTF2-like_dom_sf"/>
</dbReference>
<dbReference type="PANTHER" id="PTHR34213:SF2">
    <property type="entry name" value="NUCLEAR TRANSPORT FACTOR 2 (NTF2) FAMILY PROTEIN"/>
    <property type="match status" value="1"/>
</dbReference>
<dbReference type="Proteomes" id="UP000187609">
    <property type="component" value="Unassembled WGS sequence"/>
</dbReference>
<accession>A0A1J6KDQ0</accession>
<evidence type="ECO:0000313" key="2">
    <source>
        <dbReference type="Proteomes" id="UP000187609"/>
    </source>
</evidence>
<gene>
    <name evidence="1" type="ORF">A4A49_19287</name>
</gene>
<dbReference type="PANTHER" id="PTHR34213">
    <property type="entry name" value="NUCLEAR TRANSPORT FACTOR 2 (NTF2) FAMILY PROTEIN"/>
    <property type="match status" value="1"/>
</dbReference>
<dbReference type="SUPFAM" id="SSF54427">
    <property type="entry name" value="NTF2-like"/>
    <property type="match status" value="1"/>
</dbReference>
<sequence length="224" mass="25805">MLRSFTSHSLSRATPYSYYFSFANNNINIFQLPMENNSNSKDMKDDQQREGYYCKEAAAGDYNSPKGSSDYILPHLLNLYASRATRQDFEIYAPNATFEDPLMRAHGVKQIKSSFYSLNKVFSESRIVEYSITEKEISPGNTEILIDNKQYYKFLGKDIHMISLIKLYTEGGKVVRHEDCWDKKPLLNRDTVKVPLVGRMLETSRRASMFLTHALMGFGKDPTM</sequence>